<dbReference type="AlphaFoldDB" id="A0A840WPJ4"/>
<dbReference type="EMBL" id="JACIJS010000005">
    <property type="protein sequence ID" value="MBB5515993.1"/>
    <property type="molecule type" value="Genomic_DNA"/>
</dbReference>
<organism evidence="1 2">
    <name type="scientific">Rubricella aquisinus</name>
    <dbReference type="NCBI Taxonomy" id="2028108"/>
    <lineage>
        <taxon>Bacteria</taxon>
        <taxon>Pseudomonadati</taxon>
        <taxon>Pseudomonadota</taxon>
        <taxon>Alphaproteobacteria</taxon>
        <taxon>Rhodobacterales</taxon>
        <taxon>Paracoccaceae</taxon>
        <taxon>Rubricella</taxon>
    </lineage>
</organism>
<comment type="caution">
    <text evidence="1">The sequence shown here is derived from an EMBL/GenBank/DDBJ whole genome shotgun (WGS) entry which is preliminary data.</text>
</comment>
<keyword evidence="2" id="KW-1185">Reference proteome</keyword>
<dbReference type="RefSeq" id="WP_184011169.1">
    <property type="nucleotide sequence ID" value="NZ_JACIJS010000005.1"/>
</dbReference>
<dbReference type="Gene3D" id="3.40.390.10">
    <property type="entry name" value="Collagenase (Catalytic Domain)"/>
    <property type="match status" value="1"/>
</dbReference>
<proteinExistence type="predicted"/>
<protein>
    <recommendedName>
        <fullName evidence="3">Lysine-specific metallo-endopeptidase domain-containing protein</fullName>
    </recommendedName>
</protein>
<gene>
    <name evidence="1" type="ORF">FHS89_002013</name>
</gene>
<dbReference type="InterPro" id="IPR024079">
    <property type="entry name" value="MetalloPept_cat_dom_sf"/>
</dbReference>
<evidence type="ECO:0000313" key="2">
    <source>
        <dbReference type="Proteomes" id="UP000553766"/>
    </source>
</evidence>
<accession>A0A840WPJ4</accession>
<reference evidence="1 2" key="1">
    <citation type="submission" date="2020-08" db="EMBL/GenBank/DDBJ databases">
        <title>Genomic Encyclopedia of Type Strains, Phase IV (KMG-IV): sequencing the most valuable type-strain genomes for metagenomic binning, comparative biology and taxonomic classification.</title>
        <authorList>
            <person name="Goeker M."/>
        </authorList>
    </citation>
    <scope>NUCLEOTIDE SEQUENCE [LARGE SCALE GENOMIC DNA]</scope>
    <source>
        <strain evidence="1 2">DSM 103377</strain>
    </source>
</reference>
<name>A0A840WPJ4_9RHOB</name>
<dbReference type="GO" id="GO:0008237">
    <property type="term" value="F:metallopeptidase activity"/>
    <property type="evidence" value="ECO:0007669"/>
    <property type="project" value="InterPro"/>
</dbReference>
<sequence>MRGLTIIYVEDQDAILAEISALLGRTIEADEVEEIIRTAALQAEQYALAGQRLVRTLLDASGAQRRQIWEGSPGFARYMGEDMPGRITRLAIARRFRRLVRVLSNRTVIIRMRSQSTDRESTPALNRGGPFSHRTFQILPKYFERKPARQARTILHEYCHNWMFDARERDADGNTIRNADGEIDRVYGRAECEALALSDPARARRNPDNITFFSIDAFNG</sequence>
<dbReference type="Proteomes" id="UP000553766">
    <property type="component" value="Unassembled WGS sequence"/>
</dbReference>
<dbReference type="SUPFAM" id="SSF55486">
    <property type="entry name" value="Metalloproteases ('zincins'), catalytic domain"/>
    <property type="match status" value="1"/>
</dbReference>
<evidence type="ECO:0008006" key="3">
    <source>
        <dbReference type="Google" id="ProtNLM"/>
    </source>
</evidence>
<evidence type="ECO:0000313" key="1">
    <source>
        <dbReference type="EMBL" id="MBB5515993.1"/>
    </source>
</evidence>